<evidence type="ECO:0000256" key="1">
    <source>
        <dbReference type="SAM" id="MobiDB-lite"/>
    </source>
</evidence>
<feature type="compositionally biased region" description="Basic residues" evidence="1">
    <location>
        <begin position="112"/>
        <end position="121"/>
    </location>
</feature>
<evidence type="ECO:0000256" key="2">
    <source>
        <dbReference type="SAM" id="SignalP"/>
    </source>
</evidence>
<feature type="region of interest" description="Disordered" evidence="1">
    <location>
        <begin position="66"/>
        <end position="121"/>
    </location>
</feature>
<evidence type="ECO:0000313" key="4">
    <source>
        <dbReference type="Proteomes" id="UP000239735"/>
    </source>
</evidence>
<dbReference type="AlphaFoldDB" id="A0A2N9M3K6"/>
<feature type="compositionally biased region" description="Basic residues" evidence="1">
    <location>
        <begin position="66"/>
        <end position="77"/>
    </location>
</feature>
<dbReference type="Proteomes" id="UP000239735">
    <property type="component" value="Unassembled WGS sequence"/>
</dbReference>
<gene>
    <name evidence="3" type="ORF">SBA5_730016</name>
</gene>
<organism evidence="3 4">
    <name type="scientific">Candidatus Sulfuritelmatomonas gaucii</name>
    <dbReference type="NCBI Taxonomy" id="2043161"/>
    <lineage>
        <taxon>Bacteria</taxon>
        <taxon>Pseudomonadati</taxon>
        <taxon>Acidobacteriota</taxon>
        <taxon>Terriglobia</taxon>
        <taxon>Terriglobales</taxon>
        <taxon>Acidobacteriaceae</taxon>
        <taxon>Candidatus Sulfuritelmatomonas</taxon>
    </lineage>
</organism>
<sequence length="121" mass="13650">MTLHCITAAVLSTITAFLFSQPSAHAQPPPLIAQKIAPGVWFLPGDASKGYCNNIVLRDEGLPHRRRCQLSRPRPRAGQRNQSALSQAGPLRLRYPRTSRSRLRQYRVDPGRRHHVRLPGR</sequence>
<keyword evidence="2" id="KW-0732">Signal</keyword>
<dbReference type="EMBL" id="OKRB01000134">
    <property type="protein sequence ID" value="SPE30032.1"/>
    <property type="molecule type" value="Genomic_DNA"/>
</dbReference>
<evidence type="ECO:0000313" key="3">
    <source>
        <dbReference type="EMBL" id="SPE30032.1"/>
    </source>
</evidence>
<feature type="compositionally biased region" description="Basic residues" evidence="1">
    <location>
        <begin position="94"/>
        <end position="105"/>
    </location>
</feature>
<feature type="signal peptide" evidence="2">
    <location>
        <begin position="1"/>
        <end position="26"/>
    </location>
</feature>
<accession>A0A2N9M3K6</accession>
<proteinExistence type="predicted"/>
<reference evidence="4" key="1">
    <citation type="submission" date="2018-02" db="EMBL/GenBank/DDBJ databases">
        <authorList>
            <person name="Hausmann B."/>
        </authorList>
    </citation>
    <scope>NUCLEOTIDE SEQUENCE [LARGE SCALE GENOMIC DNA]</scope>
    <source>
        <strain evidence="4">Peat soil MAG SbA5</strain>
    </source>
</reference>
<feature type="chain" id="PRO_5014653864" evidence="2">
    <location>
        <begin position="27"/>
        <end position="121"/>
    </location>
</feature>
<name>A0A2N9M3K6_9BACT</name>
<protein>
    <submittedName>
        <fullName evidence="3">Uncharacterized protein</fullName>
    </submittedName>
</protein>